<evidence type="ECO:0000313" key="3">
    <source>
        <dbReference type="Proteomes" id="UP000479335"/>
    </source>
</evidence>
<organism evidence="2 3">
    <name type="scientific">Duganella flavida</name>
    <dbReference type="NCBI Taxonomy" id="2692175"/>
    <lineage>
        <taxon>Bacteria</taxon>
        <taxon>Pseudomonadati</taxon>
        <taxon>Pseudomonadota</taxon>
        <taxon>Betaproteobacteria</taxon>
        <taxon>Burkholderiales</taxon>
        <taxon>Oxalobacteraceae</taxon>
        <taxon>Telluria group</taxon>
        <taxon>Duganella</taxon>
    </lineage>
</organism>
<reference evidence="2 3" key="1">
    <citation type="submission" date="2019-12" db="EMBL/GenBank/DDBJ databases">
        <title>Novel species isolated from a subtropical stream in China.</title>
        <authorList>
            <person name="Lu H."/>
        </authorList>
    </citation>
    <scope>NUCLEOTIDE SEQUENCE [LARGE SCALE GENOMIC DNA]</scope>
    <source>
        <strain evidence="2 3">FT135W</strain>
    </source>
</reference>
<dbReference type="PROSITE" id="PS50883">
    <property type="entry name" value="EAL"/>
    <property type="match status" value="1"/>
</dbReference>
<dbReference type="InterPro" id="IPR035919">
    <property type="entry name" value="EAL_sf"/>
</dbReference>
<protein>
    <submittedName>
        <fullName evidence="2">EAL domain-containing protein</fullName>
    </submittedName>
</protein>
<gene>
    <name evidence="2" type="ORF">GTP46_08175</name>
</gene>
<dbReference type="GO" id="GO:0071111">
    <property type="term" value="F:cyclic-guanylate-specific phosphodiesterase activity"/>
    <property type="evidence" value="ECO:0007669"/>
    <property type="project" value="InterPro"/>
</dbReference>
<feature type="domain" description="EAL" evidence="1">
    <location>
        <begin position="23"/>
        <end position="265"/>
    </location>
</feature>
<dbReference type="PANTHER" id="PTHR33121:SF70">
    <property type="entry name" value="SIGNALING PROTEIN YKOW"/>
    <property type="match status" value="1"/>
</dbReference>
<dbReference type="EMBL" id="WWCN01000004">
    <property type="protein sequence ID" value="MYM22620.1"/>
    <property type="molecule type" value="Genomic_DNA"/>
</dbReference>
<dbReference type="InterPro" id="IPR050706">
    <property type="entry name" value="Cyclic-di-GMP_PDE-like"/>
</dbReference>
<dbReference type="Pfam" id="PF00563">
    <property type="entry name" value="EAL"/>
    <property type="match status" value="1"/>
</dbReference>
<dbReference type="RefSeq" id="WP_161006119.1">
    <property type="nucleotide sequence ID" value="NZ_WWCN01000004.1"/>
</dbReference>
<evidence type="ECO:0000313" key="2">
    <source>
        <dbReference type="EMBL" id="MYM22620.1"/>
    </source>
</evidence>
<dbReference type="Proteomes" id="UP000479335">
    <property type="component" value="Unassembled WGS sequence"/>
</dbReference>
<dbReference type="SUPFAM" id="SSF141868">
    <property type="entry name" value="EAL domain-like"/>
    <property type="match status" value="1"/>
</dbReference>
<dbReference type="AlphaFoldDB" id="A0A6L8K5W1"/>
<dbReference type="Gene3D" id="3.20.20.450">
    <property type="entry name" value="EAL domain"/>
    <property type="match status" value="1"/>
</dbReference>
<evidence type="ECO:0000259" key="1">
    <source>
        <dbReference type="PROSITE" id="PS50883"/>
    </source>
</evidence>
<dbReference type="SMART" id="SM00052">
    <property type="entry name" value="EAL"/>
    <property type="match status" value="1"/>
</dbReference>
<accession>A0A6L8K5W1</accession>
<name>A0A6L8K5W1_9BURK</name>
<keyword evidence="3" id="KW-1185">Reference proteome</keyword>
<dbReference type="InterPro" id="IPR001633">
    <property type="entry name" value="EAL_dom"/>
</dbReference>
<comment type="caution">
    <text evidence="2">The sequence shown here is derived from an EMBL/GenBank/DDBJ whole genome shotgun (WGS) entry which is preliminary data.</text>
</comment>
<proteinExistence type="predicted"/>
<sequence>MPIGPLDYPASPPLARRNQVLARGVSASELVHGLSRKEFVAVFQPYVNALTGKVVAIEATLRWQHPRRGCLVPADFVCEADQQGLLDQLAIELIDQAALAAARWQGTASACVGALCAVPLVVSLSGGLLRSGAARRHLASYSGLQEGRAGVVLGLDDFFGGAQLEKIDLGDCCDTRDALDQALACRLTPWATVVTNIGTILQWYAVAERGLQFVQGDFICPPTRATSVDTALRRWQSSFRAISACSEISSLNPHKGTLCVSLHSP</sequence>
<dbReference type="PANTHER" id="PTHR33121">
    <property type="entry name" value="CYCLIC DI-GMP PHOSPHODIESTERASE PDEF"/>
    <property type="match status" value="1"/>
</dbReference>